<accession>A0A6J4DXH1</accession>
<proteinExistence type="predicted"/>
<evidence type="ECO:0000313" key="1">
    <source>
        <dbReference type="EMBL" id="BCG22130.1"/>
    </source>
</evidence>
<name>A0A6J4DXH1_9PSED</name>
<dbReference type="KEGG" id="ptw:TUM18999_03210"/>
<evidence type="ECO:0008006" key="3">
    <source>
        <dbReference type="Google" id="ProtNLM"/>
    </source>
</evidence>
<sequence length="251" mass="27771">MPDCSQAEPKSTLGVSAGFVPSQRELEGWRGYYLTNVRKWNRFLTSKEHTGSKAMKTLPQTILEQSRQLPEGGMLAAKDFLHLGSRAAVDQAFSRLAKAGLLLRVVRGLYVAPVTSRFGTRAPALEKVVQALAQKTQDVITDSGARAANGLGLTTQVPVMSVFFTRGRGRTLTLGKSKVEIRRVPKWMLSLGATRPGAVIRALAWLGEAHISHAMEKLRKLLSPADWQELRSVRHLLPFWMAMAISRDVVW</sequence>
<dbReference type="InterPro" id="IPR045738">
    <property type="entry name" value="DUF6088"/>
</dbReference>
<organism evidence="1 2">
    <name type="scientific">Pseudomonas tohonis</name>
    <dbReference type="NCBI Taxonomy" id="2725477"/>
    <lineage>
        <taxon>Bacteria</taxon>
        <taxon>Pseudomonadati</taxon>
        <taxon>Pseudomonadota</taxon>
        <taxon>Gammaproteobacteria</taxon>
        <taxon>Pseudomonadales</taxon>
        <taxon>Pseudomonadaceae</taxon>
        <taxon>Pseudomonas</taxon>
    </lineage>
</organism>
<dbReference type="RefSeq" id="WP_228723529.1">
    <property type="nucleotide sequence ID" value="NZ_AP023189.1"/>
</dbReference>
<evidence type="ECO:0000313" key="2">
    <source>
        <dbReference type="Proteomes" id="UP000509383"/>
    </source>
</evidence>
<dbReference type="Pfam" id="PF19570">
    <property type="entry name" value="DUF6088"/>
    <property type="match status" value="1"/>
</dbReference>
<protein>
    <recommendedName>
        <fullName evidence="3">Type IV toxin-antitoxin system AbiEi family antitoxin domain-containing protein</fullName>
    </recommendedName>
</protein>
<gene>
    <name evidence="1" type="ORF">TUM18999_03210</name>
</gene>
<reference evidence="1 2" key="1">
    <citation type="submission" date="2020-05" db="EMBL/GenBank/DDBJ databases">
        <title>Characterization of novel class B3 metallo-beta-lactamase from novel Pseudomonas species.</title>
        <authorList>
            <person name="Yamada K."/>
            <person name="Aoki K."/>
            <person name="Ishii Y."/>
        </authorList>
    </citation>
    <scope>NUCLEOTIDE SEQUENCE [LARGE SCALE GENOMIC DNA]</scope>
    <source>
        <strain evidence="1 2">TUM18999</strain>
    </source>
</reference>
<dbReference type="AlphaFoldDB" id="A0A6J4DXH1"/>
<dbReference type="Proteomes" id="UP000509383">
    <property type="component" value="Chromosome"/>
</dbReference>
<dbReference type="EMBL" id="AP023189">
    <property type="protein sequence ID" value="BCG22130.1"/>
    <property type="molecule type" value="Genomic_DNA"/>
</dbReference>